<feature type="region of interest" description="Disordered" evidence="1">
    <location>
        <begin position="139"/>
        <end position="178"/>
    </location>
</feature>
<evidence type="ECO:0000256" key="1">
    <source>
        <dbReference type="SAM" id="MobiDB-lite"/>
    </source>
</evidence>
<organism evidence="2 3">
    <name type="scientific">Streptosporangium subroseum</name>
    <dbReference type="NCBI Taxonomy" id="106412"/>
    <lineage>
        <taxon>Bacteria</taxon>
        <taxon>Bacillati</taxon>
        <taxon>Actinomycetota</taxon>
        <taxon>Actinomycetes</taxon>
        <taxon>Streptosporangiales</taxon>
        <taxon>Streptosporangiaceae</taxon>
        <taxon>Streptosporangium</taxon>
    </lineage>
</organism>
<evidence type="ECO:0000313" key="2">
    <source>
        <dbReference type="EMBL" id="SNT63799.1"/>
    </source>
</evidence>
<evidence type="ECO:0000313" key="3">
    <source>
        <dbReference type="Proteomes" id="UP000198282"/>
    </source>
</evidence>
<feature type="region of interest" description="Disordered" evidence="1">
    <location>
        <begin position="45"/>
        <end position="123"/>
    </location>
</feature>
<reference evidence="2 3" key="1">
    <citation type="submission" date="2017-06" db="EMBL/GenBank/DDBJ databases">
        <authorList>
            <person name="Kim H.J."/>
            <person name="Triplett B.A."/>
        </authorList>
    </citation>
    <scope>NUCLEOTIDE SEQUENCE [LARGE SCALE GENOMIC DNA]</scope>
    <source>
        <strain evidence="2 3">CGMCC 4.2132</strain>
    </source>
</reference>
<protein>
    <submittedName>
        <fullName evidence="2">Uncharacterized protein</fullName>
    </submittedName>
</protein>
<dbReference type="EMBL" id="FZOD01000105">
    <property type="protein sequence ID" value="SNT63799.1"/>
    <property type="molecule type" value="Genomic_DNA"/>
</dbReference>
<sequence>MLASGNFMVGMYLFVRSCGHRLAIPRRCERRQRALRPAAALVRDRPFPAPPLVKSSRRRRRVRFERGVTGRRSPSASRQPRSNTARSGEATMWRTSLAAGPAPDEDRGVTPGETRRRRRSAQGWWRGVRDALYDGVIKVDPPAAAGREPSPRDRRGRPRGEGSMTQSSSAKRRQMCTRANCSRIDRSSRKFACRKAITGRSPGRRSPMARSGSPASVEEFA</sequence>
<dbReference type="Proteomes" id="UP000198282">
    <property type="component" value="Unassembled WGS sequence"/>
</dbReference>
<feature type="compositionally biased region" description="Low complexity" evidence="1">
    <location>
        <begin position="70"/>
        <end position="82"/>
    </location>
</feature>
<feature type="region of interest" description="Disordered" evidence="1">
    <location>
        <begin position="192"/>
        <end position="221"/>
    </location>
</feature>
<proteinExistence type="predicted"/>
<gene>
    <name evidence="2" type="ORF">SAMN05216276_11053</name>
</gene>
<accession>A0A239PBL8</accession>
<keyword evidence="3" id="KW-1185">Reference proteome</keyword>
<dbReference type="AlphaFoldDB" id="A0A239PBL8"/>
<name>A0A239PBL8_9ACTN</name>